<dbReference type="UniPathway" id="UPA00299"/>
<dbReference type="PANTHER" id="PTHR43768">
    <property type="entry name" value="TREHALOSE 6-PHOSPHATE PHOSPHATASE"/>
    <property type="match status" value="1"/>
</dbReference>
<dbReference type="GO" id="GO:0004805">
    <property type="term" value="F:trehalose-phosphatase activity"/>
    <property type="evidence" value="ECO:0007669"/>
    <property type="project" value="UniProtKB-EC"/>
</dbReference>
<dbReference type="InterPro" id="IPR044651">
    <property type="entry name" value="OTSB-like"/>
</dbReference>
<gene>
    <name evidence="5" type="primary">otsB</name>
    <name evidence="5" type="ORF">DKP76_06200</name>
</gene>
<protein>
    <recommendedName>
        <fullName evidence="4">Trehalose 6-phosphate phosphatase</fullName>
        <ecNumber evidence="4">3.1.3.12</ecNumber>
    </recommendedName>
</protein>
<comment type="pathway">
    <text evidence="1 4">Glycan biosynthesis; trehalose biosynthesis.</text>
</comment>
<comment type="catalytic activity">
    <reaction evidence="4">
        <text>alpha,alpha-trehalose 6-phosphate + H2O = alpha,alpha-trehalose + phosphate</text>
        <dbReference type="Rhea" id="RHEA:23420"/>
        <dbReference type="ChEBI" id="CHEBI:15377"/>
        <dbReference type="ChEBI" id="CHEBI:16551"/>
        <dbReference type="ChEBI" id="CHEBI:43474"/>
        <dbReference type="ChEBI" id="CHEBI:58429"/>
        <dbReference type="EC" id="3.1.3.12"/>
    </reaction>
</comment>
<sequence>MQQNDPEMAGPAINSTKIDMISSSGIRFLSPLGNVDQIDFSDLADWAFFFDLDGTLLDIASLPDAVAPEEGLQAALEALEQRCAGALAIVTGRSVEFVDQLFPTHRFSVAGLHGAQIRLAAGKGGLDDGSAITVSEDFRQALEFARRAASSLAGVIFEDKGGAFALHYRLAPDREAEVRLVMEKAHDLAGRGFSLQPGKFVVELKPSGSDKGAAIHAFMRMEPFNGRRPFATGDDDTDERMFAVANKMGGLSLRVGTLQDAAQSAAVAQIASPQILRRWIRRLTE</sequence>
<comment type="function">
    <text evidence="4">Removes the phosphate from trehalose 6-phosphate to produce free trehalose.</text>
</comment>
<evidence type="ECO:0000256" key="2">
    <source>
        <dbReference type="ARBA" id="ARBA00008770"/>
    </source>
</evidence>
<dbReference type="InterPro" id="IPR023214">
    <property type="entry name" value="HAD_sf"/>
</dbReference>
<evidence type="ECO:0000256" key="3">
    <source>
        <dbReference type="ARBA" id="ARBA00022801"/>
    </source>
</evidence>
<dbReference type="Pfam" id="PF02358">
    <property type="entry name" value="Trehalose_PPase"/>
    <property type="match status" value="1"/>
</dbReference>
<dbReference type="InterPro" id="IPR003337">
    <property type="entry name" value="Trehalose_PPase"/>
</dbReference>
<dbReference type="SUPFAM" id="SSF56784">
    <property type="entry name" value="HAD-like"/>
    <property type="match status" value="1"/>
</dbReference>
<organism evidence="5 6">
    <name type="scientific">Falsochrobactrum shanghaiense</name>
    <dbReference type="NCBI Taxonomy" id="2201899"/>
    <lineage>
        <taxon>Bacteria</taxon>
        <taxon>Pseudomonadati</taxon>
        <taxon>Pseudomonadota</taxon>
        <taxon>Alphaproteobacteria</taxon>
        <taxon>Hyphomicrobiales</taxon>
        <taxon>Brucellaceae</taxon>
        <taxon>Falsochrobactrum</taxon>
    </lineage>
</organism>
<dbReference type="InterPro" id="IPR006379">
    <property type="entry name" value="HAD-SF_hydro_IIB"/>
</dbReference>
<dbReference type="EC" id="3.1.3.12" evidence="4"/>
<dbReference type="Gene3D" id="3.30.70.1020">
    <property type="entry name" value="Trehalose-6-phosphate phosphatase related protein, domain 2"/>
    <property type="match status" value="1"/>
</dbReference>
<dbReference type="PANTHER" id="PTHR43768:SF3">
    <property type="entry name" value="TREHALOSE 6-PHOSPHATE PHOSPHATASE"/>
    <property type="match status" value="1"/>
</dbReference>
<keyword evidence="3 4" id="KW-0378">Hydrolase</keyword>
<dbReference type="Proteomes" id="UP000245865">
    <property type="component" value="Unassembled WGS sequence"/>
</dbReference>
<accession>A0A316JBL5</accession>
<dbReference type="GO" id="GO:0005992">
    <property type="term" value="P:trehalose biosynthetic process"/>
    <property type="evidence" value="ECO:0007669"/>
    <property type="project" value="UniProtKB-UniPathway"/>
</dbReference>
<dbReference type="NCBIfam" id="TIGR01484">
    <property type="entry name" value="HAD-SF-IIB"/>
    <property type="match status" value="1"/>
</dbReference>
<keyword evidence="4" id="KW-0460">Magnesium</keyword>
<dbReference type="GO" id="GO:0046872">
    <property type="term" value="F:metal ion binding"/>
    <property type="evidence" value="ECO:0007669"/>
    <property type="project" value="UniProtKB-KW"/>
</dbReference>
<evidence type="ECO:0000313" key="5">
    <source>
        <dbReference type="EMBL" id="PWL18668.1"/>
    </source>
</evidence>
<evidence type="ECO:0000256" key="4">
    <source>
        <dbReference type="RuleBase" id="RU361117"/>
    </source>
</evidence>
<dbReference type="EMBL" id="QGDB01000002">
    <property type="protein sequence ID" value="PWL18668.1"/>
    <property type="molecule type" value="Genomic_DNA"/>
</dbReference>
<evidence type="ECO:0000313" key="6">
    <source>
        <dbReference type="Proteomes" id="UP000245865"/>
    </source>
</evidence>
<reference evidence="5 6" key="1">
    <citation type="submission" date="2018-05" db="EMBL/GenBank/DDBJ databases">
        <title>Comparative genomic sequence analysis between strain HN4 and CCM 8460T (Falsochrobactrum ovis) will provide more evidence to prove that HN4 is a new species of Falsochrobactrum.</title>
        <authorList>
            <person name="Lyu W."/>
            <person name="Sun L."/>
            <person name="Yao L."/>
        </authorList>
    </citation>
    <scope>NUCLEOTIDE SEQUENCE [LARGE SCALE GENOMIC DNA]</scope>
    <source>
        <strain evidence="5 6">HN4</strain>
    </source>
</reference>
<dbReference type="InterPro" id="IPR036412">
    <property type="entry name" value="HAD-like_sf"/>
</dbReference>
<comment type="caution">
    <text evidence="5">The sequence shown here is derived from an EMBL/GenBank/DDBJ whole genome shotgun (WGS) entry which is preliminary data.</text>
</comment>
<dbReference type="NCBIfam" id="TIGR00685">
    <property type="entry name" value="T6PP"/>
    <property type="match status" value="1"/>
</dbReference>
<evidence type="ECO:0000256" key="1">
    <source>
        <dbReference type="ARBA" id="ARBA00005199"/>
    </source>
</evidence>
<proteinExistence type="inferred from homology"/>
<dbReference type="AlphaFoldDB" id="A0A316JBL5"/>
<name>A0A316JBL5_9HYPH</name>
<keyword evidence="6" id="KW-1185">Reference proteome</keyword>
<keyword evidence="4" id="KW-0479">Metal-binding</keyword>
<comment type="cofactor">
    <cofactor evidence="4">
        <name>Mg(2+)</name>
        <dbReference type="ChEBI" id="CHEBI:18420"/>
    </cofactor>
</comment>
<dbReference type="Gene3D" id="3.40.50.1000">
    <property type="entry name" value="HAD superfamily/HAD-like"/>
    <property type="match status" value="1"/>
</dbReference>
<comment type="similarity">
    <text evidence="2 4">Belongs to the trehalose phosphatase family.</text>
</comment>